<dbReference type="Pfam" id="PF01547">
    <property type="entry name" value="SBP_bac_1"/>
    <property type="match status" value="1"/>
</dbReference>
<keyword evidence="4" id="KW-0175">Coiled coil</keyword>
<evidence type="ECO:0000256" key="3">
    <source>
        <dbReference type="ARBA" id="ARBA00022729"/>
    </source>
</evidence>
<dbReference type="EMBL" id="MYFO01000025">
    <property type="protein sequence ID" value="TFE85493.1"/>
    <property type="molecule type" value="Genomic_DNA"/>
</dbReference>
<evidence type="ECO:0000313" key="7">
    <source>
        <dbReference type="EMBL" id="TFE85493.1"/>
    </source>
</evidence>
<keyword evidence="6" id="KW-0472">Membrane</keyword>
<evidence type="ECO:0000256" key="5">
    <source>
        <dbReference type="SAM" id="MobiDB-lite"/>
    </source>
</evidence>
<keyword evidence="2" id="KW-0813">Transport</keyword>
<comment type="caution">
    <text evidence="7">The sequence shown here is derived from an EMBL/GenBank/DDBJ whole genome shotgun (WGS) entry which is preliminary data.</text>
</comment>
<dbReference type="PANTHER" id="PTHR43649:SF34">
    <property type="entry name" value="ABC TRANSPORTER PERIPLASMIC-BINDING PROTEIN YCJN-RELATED"/>
    <property type="match status" value="1"/>
</dbReference>
<keyword evidence="6" id="KW-0812">Transmembrane</keyword>
<accession>A0A4Y8PWL6</accession>
<feature type="region of interest" description="Disordered" evidence="5">
    <location>
        <begin position="57"/>
        <end position="77"/>
    </location>
</feature>
<organism evidence="7 8">
    <name type="scientific">Paenibacillus athensensis</name>
    <dbReference type="NCBI Taxonomy" id="1967502"/>
    <lineage>
        <taxon>Bacteria</taxon>
        <taxon>Bacillati</taxon>
        <taxon>Bacillota</taxon>
        <taxon>Bacilli</taxon>
        <taxon>Bacillales</taxon>
        <taxon>Paenibacillaceae</taxon>
        <taxon>Paenibacillus</taxon>
    </lineage>
</organism>
<keyword evidence="6" id="KW-1133">Transmembrane helix</keyword>
<keyword evidence="8" id="KW-1185">Reference proteome</keyword>
<evidence type="ECO:0000256" key="2">
    <source>
        <dbReference type="ARBA" id="ARBA00022448"/>
    </source>
</evidence>
<evidence type="ECO:0000256" key="6">
    <source>
        <dbReference type="SAM" id="Phobius"/>
    </source>
</evidence>
<feature type="coiled-coil region" evidence="4">
    <location>
        <begin position="449"/>
        <end position="476"/>
    </location>
</feature>
<evidence type="ECO:0000256" key="4">
    <source>
        <dbReference type="SAM" id="Coils"/>
    </source>
</evidence>
<dbReference type="InterPro" id="IPR050490">
    <property type="entry name" value="Bact_solute-bd_prot1"/>
</dbReference>
<proteinExistence type="inferred from homology"/>
<feature type="transmembrane region" description="Helical" evidence="6">
    <location>
        <begin position="31"/>
        <end position="49"/>
    </location>
</feature>
<dbReference type="SUPFAM" id="SSF53850">
    <property type="entry name" value="Periplasmic binding protein-like II"/>
    <property type="match status" value="1"/>
</dbReference>
<evidence type="ECO:0000256" key="1">
    <source>
        <dbReference type="ARBA" id="ARBA00008520"/>
    </source>
</evidence>
<reference evidence="7 8" key="1">
    <citation type="submission" date="2017-03" db="EMBL/GenBank/DDBJ databases">
        <title>Isolation of Levoglucosan Utilizing Bacteria.</title>
        <authorList>
            <person name="Arya A.S."/>
        </authorList>
    </citation>
    <scope>NUCLEOTIDE SEQUENCE [LARGE SCALE GENOMIC DNA]</scope>
    <source>
        <strain evidence="7 8">MEC069</strain>
    </source>
</reference>
<dbReference type="PANTHER" id="PTHR43649">
    <property type="entry name" value="ARABINOSE-BINDING PROTEIN-RELATED"/>
    <property type="match status" value="1"/>
</dbReference>
<feature type="region of interest" description="Disordered" evidence="5">
    <location>
        <begin position="1"/>
        <end position="28"/>
    </location>
</feature>
<evidence type="ECO:0000313" key="8">
    <source>
        <dbReference type="Proteomes" id="UP000298246"/>
    </source>
</evidence>
<dbReference type="InterPro" id="IPR006059">
    <property type="entry name" value="SBP"/>
</dbReference>
<feature type="compositionally biased region" description="Basic residues" evidence="5">
    <location>
        <begin position="1"/>
        <end position="12"/>
    </location>
</feature>
<gene>
    <name evidence="7" type="ORF">B5M42_17210</name>
</gene>
<dbReference type="Gene3D" id="3.40.190.10">
    <property type="entry name" value="Periplasmic binding protein-like II"/>
    <property type="match status" value="1"/>
</dbReference>
<dbReference type="OrthoDB" id="2507686at2"/>
<protein>
    <recommendedName>
        <fullName evidence="9">ABC transporter substrate-binding protein</fullName>
    </recommendedName>
</protein>
<comment type="similarity">
    <text evidence="1">Belongs to the bacterial solute-binding protein 1 family.</text>
</comment>
<keyword evidence="3" id="KW-0732">Signal</keyword>
<dbReference type="AlphaFoldDB" id="A0A4Y8PWL6"/>
<name>A0A4Y8PWL6_9BACL</name>
<evidence type="ECO:0008006" key="9">
    <source>
        <dbReference type="Google" id="ProtNLM"/>
    </source>
</evidence>
<dbReference type="Proteomes" id="UP000298246">
    <property type="component" value="Unassembled WGS sequence"/>
</dbReference>
<sequence length="476" mass="51360">MFCKRLHQKRPAHPVGQPRPGRERAMTRKPGPFSVFAVVAVLVLLIGFGPNSRFSLSDNRGGAAGSPPADTVPAPGQGGKFVVWDKAELVKAYHERMEKLVESFGRQYGVETEYVTLNASELKTKLQAAFDAGNVPDLVIGDTALDKQFGSQRRLIEVSGLLRQLPLLSESLLVTQMGNAADGQYLIPQAFTLSGAYVRKDWWAQAALPLPATWLELREQARLLAKPGSGVYPLGLSLSANGTEGESLVRDVVLAWGGRFVDERNHVAVNTPATLEALQFLASLYTERLVPPEALSWDDAGNNNAYLRGQVGYIINTGSVYNLLEPSAPELYAATVLAPKPGGSDGSPVFGSGRAMILPVGGSNPAAAKRFVRELYEQPVYGELIESMGGTWQPVTAAGEDTAFWTDSANQAAGWLKMTTHVVGPDSYPGTDEETGAKGRNQKLGIKAVQRIIAGKMDAQRSLDELERELRVLYGS</sequence>